<dbReference type="Proteomes" id="UP001055102">
    <property type="component" value="Unassembled WGS sequence"/>
</dbReference>
<keyword evidence="3" id="KW-1185">Reference proteome</keyword>
<comment type="caution">
    <text evidence="2">The sequence shown here is derived from an EMBL/GenBank/DDBJ whole genome shotgun (WGS) entry which is preliminary data.</text>
</comment>
<dbReference type="RefSeq" id="WP_238277257.1">
    <property type="nucleotide sequence ID" value="NZ_BPQR01000056.1"/>
</dbReference>
<reference evidence="2" key="2">
    <citation type="submission" date="2021-08" db="EMBL/GenBank/DDBJ databases">
        <authorList>
            <person name="Tani A."/>
            <person name="Ola A."/>
            <person name="Ogura Y."/>
            <person name="Katsura K."/>
            <person name="Hayashi T."/>
        </authorList>
    </citation>
    <scope>NUCLEOTIDE SEQUENCE</scope>
    <source>
        <strain evidence="2">LMG 23639</strain>
    </source>
</reference>
<feature type="region of interest" description="Disordered" evidence="1">
    <location>
        <begin position="1"/>
        <end position="42"/>
    </location>
</feature>
<sequence length="124" mass="13372">MAVPTWPASLPQIPLVPGGSSTPWQAPTETEMEEGPARARRSSTSTWTTIAYAYVMTAAQFATFEAFVRDTLGHGAGRFMIPRWRPGATTPLPLKLARIPGGLPSWRPSGPNVIVTVPLAILDF</sequence>
<proteinExistence type="predicted"/>
<gene>
    <name evidence="2" type="ORF">AOPFMNJM_3202</name>
</gene>
<evidence type="ECO:0000313" key="2">
    <source>
        <dbReference type="EMBL" id="GJE07870.1"/>
    </source>
</evidence>
<name>A0ABQ4SZD3_9HYPH</name>
<evidence type="ECO:0000313" key="3">
    <source>
        <dbReference type="Proteomes" id="UP001055102"/>
    </source>
</evidence>
<protein>
    <submittedName>
        <fullName evidence="2">Uncharacterized protein</fullName>
    </submittedName>
</protein>
<accession>A0ABQ4SZD3</accession>
<organism evidence="2 3">
    <name type="scientific">Methylobacterium jeotgali</name>
    <dbReference type="NCBI Taxonomy" id="381630"/>
    <lineage>
        <taxon>Bacteria</taxon>
        <taxon>Pseudomonadati</taxon>
        <taxon>Pseudomonadota</taxon>
        <taxon>Alphaproteobacteria</taxon>
        <taxon>Hyphomicrobiales</taxon>
        <taxon>Methylobacteriaceae</taxon>
        <taxon>Methylobacterium</taxon>
    </lineage>
</organism>
<dbReference type="EMBL" id="BPQR01000056">
    <property type="protein sequence ID" value="GJE07870.1"/>
    <property type="molecule type" value="Genomic_DNA"/>
</dbReference>
<reference evidence="2" key="1">
    <citation type="journal article" date="2021" name="Front. Microbiol.">
        <title>Comprehensive Comparative Genomics and Phenotyping of Methylobacterium Species.</title>
        <authorList>
            <person name="Alessa O."/>
            <person name="Ogura Y."/>
            <person name="Fujitani Y."/>
            <person name="Takami H."/>
            <person name="Hayashi T."/>
            <person name="Sahin N."/>
            <person name="Tani A."/>
        </authorList>
    </citation>
    <scope>NUCLEOTIDE SEQUENCE</scope>
    <source>
        <strain evidence="2">LMG 23639</strain>
    </source>
</reference>
<feature type="compositionally biased region" description="Polar residues" evidence="1">
    <location>
        <begin position="19"/>
        <end position="28"/>
    </location>
</feature>
<evidence type="ECO:0000256" key="1">
    <source>
        <dbReference type="SAM" id="MobiDB-lite"/>
    </source>
</evidence>